<reference evidence="3 4" key="1">
    <citation type="submission" date="2017-02" db="EMBL/GenBank/DDBJ databases">
        <authorList>
            <person name="Peterson S.W."/>
        </authorList>
    </citation>
    <scope>NUCLEOTIDE SEQUENCE [LARGE SCALE GENOMIC DNA]</scope>
    <source>
        <strain evidence="3 4">CECT 9027</strain>
    </source>
</reference>
<dbReference type="OrthoDB" id="9775594at2"/>
<dbReference type="InterPro" id="IPR050902">
    <property type="entry name" value="ABC_Transporter_SBP"/>
</dbReference>
<dbReference type="SUPFAM" id="SSF53807">
    <property type="entry name" value="Helical backbone' metal receptor"/>
    <property type="match status" value="1"/>
</dbReference>
<evidence type="ECO:0000256" key="1">
    <source>
        <dbReference type="SAM" id="SignalP"/>
    </source>
</evidence>
<keyword evidence="1" id="KW-0732">Signal</keyword>
<evidence type="ECO:0000313" key="3">
    <source>
        <dbReference type="EMBL" id="SJL83352.1"/>
    </source>
</evidence>
<gene>
    <name evidence="3" type="primary">btuF_2</name>
    <name evidence="3" type="ORF">VPAL9027_01318</name>
</gene>
<dbReference type="EMBL" id="FUFT01000002">
    <property type="protein sequence ID" value="SJL83352.1"/>
    <property type="molecule type" value="Genomic_DNA"/>
</dbReference>
<name>A0A1R4B358_9VIBR</name>
<proteinExistence type="predicted"/>
<dbReference type="PANTHER" id="PTHR30535">
    <property type="entry name" value="VITAMIN B12-BINDING PROTEIN"/>
    <property type="match status" value="1"/>
</dbReference>
<sequence length="362" mass="41121">MKKLFLLLFLFVSMPSLAKTETITDVLGRHVTLDLPAKRVVIGFYGEDYMAIGGEKSFDHVVGMSKDIWQKWRPKNWAMYVKKRPSMATLAEVGNVSTQTFSIEKVLSLRPDVVMLAKWQYSALQDQLYRLEDAGIHIVVVDYNAQTIKTHVESTKIIGKLTGQTKRADKIASDYKHDVELVLNRLKKSNLPKPKIYMEYGFTGPQEYGYTFGENMWGKIAMMSGGDNISAPYIKNWGHLNPEQVLAAKPDVVILSGTEFGKNDQSVLMGEGISREVARKRLEGYKQRMGWSTLPAVKNDRIYGVYHYASRSIMDACMFQFIAKALYPSLFSDLNPEKKYLDFYKKYLPVSPTGTFAVSLKK</sequence>
<evidence type="ECO:0000259" key="2">
    <source>
        <dbReference type="PROSITE" id="PS50983"/>
    </source>
</evidence>
<dbReference type="Proteomes" id="UP000189475">
    <property type="component" value="Unassembled WGS sequence"/>
</dbReference>
<feature type="signal peptide" evidence="1">
    <location>
        <begin position="1"/>
        <end position="18"/>
    </location>
</feature>
<organism evidence="3 4">
    <name type="scientific">Vibrio palustris</name>
    <dbReference type="NCBI Taxonomy" id="1918946"/>
    <lineage>
        <taxon>Bacteria</taxon>
        <taxon>Pseudomonadati</taxon>
        <taxon>Pseudomonadota</taxon>
        <taxon>Gammaproteobacteria</taxon>
        <taxon>Vibrionales</taxon>
        <taxon>Vibrionaceae</taxon>
        <taxon>Vibrio</taxon>
    </lineage>
</organism>
<dbReference type="AlphaFoldDB" id="A0A1R4B358"/>
<dbReference type="InterPro" id="IPR002491">
    <property type="entry name" value="ABC_transptr_periplasmic_BD"/>
</dbReference>
<dbReference type="RefSeq" id="WP_077313386.1">
    <property type="nucleotide sequence ID" value="NZ_AP024887.1"/>
</dbReference>
<protein>
    <submittedName>
        <fullName evidence="3">Vitamin B12-binding protein</fullName>
    </submittedName>
</protein>
<keyword evidence="4" id="KW-1185">Reference proteome</keyword>
<evidence type="ECO:0000313" key="4">
    <source>
        <dbReference type="Proteomes" id="UP000189475"/>
    </source>
</evidence>
<accession>A0A1R4B358</accession>
<feature type="domain" description="Fe/B12 periplasmic-binding" evidence="2">
    <location>
        <begin position="38"/>
        <end position="334"/>
    </location>
</feature>
<dbReference type="Gene3D" id="3.40.50.1980">
    <property type="entry name" value="Nitrogenase molybdenum iron protein domain"/>
    <property type="match status" value="2"/>
</dbReference>
<dbReference type="STRING" id="1918946.VPAL9027_01318"/>
<dbReference type="PROSITE" id="PS50983">
    <property type="entry name" value="FE_B12_PBP"/>
    <property type="match status" value="1"/>
</dbReference>
<dbReference type="Pfam" id="PF01497">
    <property type="entry name" value="Peripla_BP_2"/>
    <property type="match status" value="1"/>
</dbReference>
<dbReference type="PANTHER" id="PTHR30535:SF34">
    <property type="entry name" value="MOLYBDATE-BINDING PROTEIN MOLA"/>
    <property type="match status" value="1"/>
</dbReference>
<feature type="chain" id="PRO_5012978036" evidence="1">
    <location>
        <begin position="19"/>
        <end position="362"/>
    </location>
</feature>